<dbReference type="FunFam" id="1.10.1410.10:FF:000005">
    <property type="entry name" value="Nucleolar protein 6"/>
    <property type="match status" value="1"/>
</dbReference>
<dbReference type="RefSeq" id="XP_035666020.1">
    <property type="nucleotide sequence ID" value="XM_035810127.1"/>
</dbReference>
<evidence type="ECO:0000259" key="13">
    <source>
        <dbReference type="Pfam" id="PF17404"/>
    </source>
</evidence>
<comment type="similarity">
    <text evidence="3 9">Belongs to the NRAP family.</text>
</comment>
<reference evidence="18" key="2">
    <citation type="submission" date="2025-08" db="UniProtKB">
        <authorList>
            <consortium name="RefSeq"/>
        </authorList>
    </citation>
    <scope>IDENTIFICATION</scope>
    <source>
        <strain evidence="18">S238N-H82</strain>
        <tissue evidence="18">Testes</tissue>
    </source>
</reference>
<dbReference type="SUPFAM" id="SSF81631">
    <property type="entry name" value="PAP/OAS1 substrate-binding domain"/>
    <property type="match status" value="1"/>
</dbReference>
<keyword evidence="17" id="KW-1185">Reference proteome</keyword>
<evidence type="ECO:0000256" key="9">
    <source>
        <dbReference type="RuleBase" id="RU364032"/>
    </source>
</evidence>
<evidence type="ECO:0000256" key="3">
    <source>
        <dbReference type="ARBA" id="ARBA00006674"/>
    </source>
</evidence>
<comment type="function">
    <text evidence="8">Part of the small subunit (SSU) processome, first precursor of the small eukaryotic ribosomal subunit. During the assembly of the SSU processome in the nucleolus, many ribosome biogenesis factors, an RNA chaperone and ribosomal proteins associate with the nascent pre-rRNA and work in concert to generate RNA folding, modifications, rearrangements and cleavage as well as targeted degradation of pre-ribosomal RNA by the RNA exosome.</text>
</comment>
<organism evidence="17 18">
    <name type="scientific">Branchiostoma floridae</name>
    <name type="common">Florida lancelet</name>
    <name type="synonym">Amphioxus</name>
    <dbReference type="NCBI Taxonomy" id="7739"/>
    <lineage>
        <taxon>Eukaryota</taxon>
        <taxon>Metazoa</taxon>
        <taxon>Chordata</taxon>
        <taxon>Cephalochordata</taxon>
        <taxon>Leptocardii</taxon>
        <taxon>Amphioxiformes</taxon>
        <taxon>Branchiostomatidae</taxon>
        <taxon>Branchiostoma</taxon>
    </lineage>
</organism>
<dbReference type="OrthoDB" id="10251401at2759"/>
<evidence type="ECO:0000256" key="1">
    <source>
        <dbReference type="ARBA" id="ARBA00004286"/>
    </source>
</evidence>
<evidence type="ECO:0000256" key="2">
    <source>
        <dbReference type="ARBA" id="ARBA00004604"/>
    </source>
</evidence>
<comment type="subcellular location">
    <subcellularLocation>
        <location evidence="1">Chromosome</location>
    </subcellularLocation>
    <subcellularLocation>
        <location evidence="2 9">Nucleus</location>
        <location evidence="2 9">Nucleolus</location>
    </subcellularLocation>
</comment>
<feature type="compositionally biased region" description="Polar residues" evidence="10">
    <location>
        <begin position="711"/>
        <end position="720"/>
    </location>
</feature>
<keyword evidence="6 9" id="KW-0694">RNA-binding</keyword>
<evidence type="ECO:0000256" key="8">
    <source>
        <dbReference type="ARBA" id="ARBA00035000"/>
    </source>
</evidence>
<feature type="domain" description="Nrap protein" evidence="14">
    <location>
        <begin position="716"/>
        <end position="914"/>
    </location>
</feature>
<dbReference type="GO" id="GO:0006364">
    <property type="term" value="P:rRNA processing"/>
    <property type="evidence" value="ECO:0000318"/>
    <property type="project" value="GO_Central"/>
</dbReference>
<dbReference type="GO" id="GO:0006409">
    <property type="term" value="P:tRNA export from nucleus"/>
    <property type="evidence" value="ECO:0000318"/>
    <property type="project" value="GO_Central"/>
</dbReference>
<evidence type="ECO:0000256" key="5">
    <source>
        <dbReference type="ARBA" id="ARBA00022454"/>
    </source>
</evidence>
<dbReference type="Pfam" id="PF17405">
    <property type="entry name" value="Nrap_D4"/>
    <property type="match status" value="1"/>
</dbReference>
<proteinExistence type="inferred from homology"/>
<sequence>MSGQGEDDSDISEEFSGEENEGWDEDISDEDDVIDEEEEEEEEETNQMEEAGRNIQQLAKRVLEDEETTDQPPTKSVRTGKPDLYRPPTNEEMNQLKETENLFQSSLFRMQIEELVSEVTPKNKKSPALDKVLHSLNEIVMKLPKTDSKELTDQSWLPSNVKVPIQQSPYQVKGHFHFAPPTSMKVVGSYLLGFCTKPGMNVDVLLEIPKECLQAKDYLNHRYHRKRALYLACLAASLDKQDLFTSVMFTFFHQDCNKPVILLKPSGKAGKHYTIRLHACPPEGFFKPSRFHPDKNNIRSDWYMGKGRDQDSEPPTPHYNSSILVDMTMAEHLHHLFSLSADFPAMREGLVLLKVWLHQRELDTGSGCFSGFLMSMLLSYLLSAHKLSKVMSSYQIMKNVLQYLANSDWSTQGISLASCVTAEDVPTLSDFHQAHQVVFVDPTGHLNMCADMSTATYARVCHEARQAVAILEDKSLDGFQLLFMQTVPFAHKFDHIFHITRVPRLRLVCEHMSLQDAVMDHCGNYLMAALPSILQLLNKALGNRVSLIGVRGHDFGQWSIGDAPPSLKDIGRLTFGLLLNTEFSTSVLDKGPPADQPQAAEFCEFWGDKSQLRRFQDGTICEAVVWQGSNIAERRLVCCQVIQHILNRHANIPQSIIKYFGGHLDSLLSRPNLQGGTAAQSTDTHDKLHKSQPQGKKAKKSKNAPKEQLLDPNQNSTSHPGTGDEENVTVMRVYNDLCRILRGLQDLPLNITSIQGTSPVFRYAEVFPPRPAHMKKTKDKTVVQGHIQVPVSGQPCPPFVPALKVICHMEGSGKWPEDADAIRRVKAAFHIKLGELLHKQHGLVTSAATGHVDIAMGGFVFQLVIAYHREVNILKLEKTAEGLLRERDNEASRHLERETVMLPKLTSALHGLQQLYSSFSGCLRLAKRWVSAQLLHRHVPDVMVDLLVAHVFLHPQPLTPPGSPAVGFLRFLHLLSTHDWKMNPLIVNFNRELKAADLQEISNQFTSCRSQLPIMFIATPNNKLTSHWTKAKPTVQVLQRLISLSQEALKMLEVQILTASDGTDFKQVFRPPLDIYDVIIHLNPWNVPRRSEGVDYLKLKGCRDVPTDGGMGQGSKEILPVVEFDPVQMYLEELEDTYGDMALFFHDPCGGLYITALWKPAAFTAKPFKVTTLNGRAPDLDQSGEDLMMIPNVAAILEDFHSLGKGLVILVDVKKERPVVR</sequence>
<dbReference type="Gene3D" id="1.10.1410.10">
    <property type="match status" value="3"/>
</dbReference>
<evidence type="ECO:0000259" key="14">
    <source>
        <dbReference type="Pfam" id="PF17405"/>
    </source>
</evidence>
<keyword evidence="5" id="KW-0158">Chromosome</keyword>
<keyword evidence="7 9" id="KW-0539">Nucleus</keyword>
<dbReference type="Pfam" id="PF03813">
    <property type="entry name" value="Nrap"/>
    <property type="match status" value="1"/>
</dbReference>
<evidence type="ECO:0000259" key="16">
    <source>
        <dbReference type="Pfam" id="PF17407"/>
    </source>
</evidence>
<evidence type="ECO:0000256" key="4">
    <source>
        <dbReference type="ARBA" id="ARBA00016437"/>
    </source>
</evidence>
<evidence type="ECO:0000256" key="7">
    <source>
        <dbReference type="ARBA" id="ARBA00023242"/>
    </source>
</evidence>
<dbReference type="InterPro" id="IPR035371">
    <property type="entry name" value="Nrap_D6"/>
</dbReference>
<feature type="compositionally biased region" description="Polar residues" evidence="10">
    <location>
        <begin position="672"/>
        <end position="682"/>
    </location>
</feature>
<reference evidence="17" key="1">
    <citation type="journal article" date="2020" name="Nat. Ecol. Evol.">
        <title>Deeply conserved synteny resolves early events in vertebrate evolution.</title>
        <authorList>
            <person name="Simakov O."/>
            <person name="Marletaz F."/>
            <person name="Yue J.X."/>
            <person name="O'Connell B."/>
            <person name="Jenkins J."/>
            <person name="Brandt A."/>
            <person name="Calef R."/>
            <person name="Tung C.H."/>
            <person name="Huang T.K."/>
            <person name="Schmutz J."/>
            <person name="Satoh N."/>
            <person name="Yu J.K."/>
            <person name="Putnam N.H."/>
            <person name="Green R.E."/>
            <person name="Rokhsar D.S."/>
        </authorList>
    </citation>
    <scope>NUCLEOTIDE SEQUENCE [LARGE SCALE GENOMIC DNA]</scope>
    <source>
        <strain evidence="17">S238N-H82</strain>
    </source>
</reference>
<dbReference type="GO" id="GO:0032545">
    <property type="term" value="C:CURI complex"/>
    <property type="evidence" value="ECO:0000318"/>
    <property type="project" value="GO_Central"/>
</dbReference>
<feature type="region of interest" description="Disordered" evidence="10">
    <location>
        <begin position="672"/>
        <end position="726"/>
    </location>
</feature>
<dbReference type="InterPro" id="IPR035370">
    <property type="entry name" value="Nrap_D5"/>
</dbReference>
<dbReference type="InterPro" id="IPR035368">
    <property type="entry name" value="Nrap_D3"/>
</dbReference>
<dbReference type="PANTHER" id="PTHR17972">
    <property type="entry name" value="NUCLEOLAR RNA-ASSOCIATED PROTEIN"/>
    <property type="match status" value="1"/>
</dbReference>
<feature type="domain" description="Nrap protein" evidence="13">
    <location>
        <begin position="490"/>
        <end position="650"/>
    </location>
</feature>
<gene>
    <name evidence="18" type="primary">LOC118409250</name>
</gene>
<feature type="domain" description="Nrap protein" evidence="16">
    <location>
        <begin position="1073"/>
        <end position="1208"/>
    </location>
</feature>
<dbReference type="Pfam" id="PF17406">
    <property type="entry name" value="Nrap_D5"/>
    <property type="match status" value="1"/>
</dbReference>
<dbReference type="GO" id="GO:0034456">
    <property type="term" value="C:UTP-C complex"/>
    <property type="evidence" value="ECO:0000318"/>
    <property type="project" value="GO_Central"/>
</dbReference>
<dbReference type="GO" id="GO:0003723">
    <property type="term" value="F:RNA binding"/>
    <property type="evidence" value="ECO:0007669"/>
    <property type="project" value="UniProtKB-KW"/>
</dbReference>
<feature type="domain" description="Nrap protein" evidence="15">
    <location>
        <begin position="916"/>
        <end position="1071"/>
    </location>
</feature>
<feature type="domain" description="Nrap protein" evidence="11">
    <location>
        <begin position="202"/>
        <end position="338"/>
    </location>
</feature>
<dbReference type="InterPro" id="IPR035369">
    <property type="entry name" value="Nrap_D4"/>
</dbReference>
<dbReference type="InterPro" id="IPR005554">
    <property type="entry name" value="NOL6/Upt22"/>
</dbReference>
<accession>A0A9J7HWM0</accession>
<evidence type="ECO:0000256" key="6">
    <source>
        <dbReference type="ARBA" id="ARBA00022884"/>
    </source>
</evidence>
<feature type="domain" description="Nrap protein" evidence="12">
    <location>
        <begin position="345"/>
        <end position="485"/>
    </location>
</feature>
<dbReference type="GO" id="GO:0032040">
    <property type="term" value="C:small-subunit processome"/>
    <property type="evidence" value="ECO:0000318"/>
    <property type="project" value="GO_Central"/>
</dbReference>
<dbReference type="GeneID" id="118409250"/>
<feature type="compositionally biased region" description="Acidic residues" evidence="10">
    <location>
        <begin position="1"/>
        <end position="47"/>
    </location>
</feature>
<evidence type="ECO:0000259" key="12">
    <source>
        <dbReference type="Pfam" id="PF17403"/>
    </source>
</evidence>
<evidence type="ECO:0000313" key="17">
    <source>
        <dbReference type="Proteomes" id="UP000001554"/>
    </source>
</evidence>
<evidence type="ECO:0000313" key="18">
    <source>
        <dbReference type="RefSeq" id="XP_035666020.1"/>
    </source>
</evidence>
<evidence type="ECO:0000259" key="11">
    <source>
        <dbReference type="Pfam" id="PF03813"/>
    </source>
</evidence>
<dbReference type="Pfam" id="PF17407">
    <property type="entry name" value="Nrap_D6"/>
    <property type="match status" value="1"/>
</dbReference>
<dbReference type="Pfam" id="PF17404">
    <property type="entry name" value="Nrap_D3"/>
    <property type="match status" value="1"/>
</dbReference>
<evidence type="ECO:0000259" key="15">
    <source>
        <dbReference type="Pfam" id="PF17406"/>
    </source>
</evidence>
<dbReference type="PANTHER" id="PTHR17972:SF0">
    <property type="entry name" value="NUCLEOLAR PROTEIN 6"/>
    <property type="match status" value="1"/>
</dbReference>
<dbReference type="FunFam" id="1.10.1410.10:FF:000006">
    <property type="entry name" value="Nucleolar protein 6"/>
    <property type="match status" value="1"/>
</dbReference>
<feature type="region of interest" description="Disordered" evidence="10">
    <location>
        <begin position="1"/>
        <end position="90"/>
    </location>
</feature>
<dbReference type="Pfam" id="PF17403">
    <property type="entry name" value="Nrap_D2"/>
    <property type="match status" value="1"/>
</dbReference>
<dbReference type="OMA" id="NPHGGKE"/>
<dbReference type="InterPro" id="IPR035082">
    <property type="entry name" value="Nrap_D1"/>
</dbReference>
<evidence type="ECO:0000256" key="10">
    <source>
        <dbReference type="SAM" id="MobiDB-lite"/>
    </source>
</evidence>
<protein>
    <recommendedName>
        <fullName evidence="4 9">Nucleolar protein 6</fullName>
    </recommendedName>
</protein>
<dbReference type="Gene3D" id="3.30.70.3030">
    <property type="match status" value="1"/>
</dbReference>
<dbReference type="AlphaFoldDB" id="A0A9J7HWM0"/>
<dbReference type="KEGG" id="bfo:118409250"/>
<dbReference type="Proteomes" id="UP000001554">
    <property type="component" value="Chromosome 2"/>
</dbReference>
<name>A0A9J7HWM0_BRAFL</name>
<dbReference type="InterPro" id="IPR035367">
    <property type="entry name" value="Nrap_D2"/>
</dbReference>
<dbReference type="GO" id="GO:0005694">
    <property type="term" value="C:chromosome"/>
    <property type="evidence" value="ECO:0007669"/>
    <property type="project" value="UniProtKB-SubCell"/>
</dbReference>